<dbReference type="AlphaFoldDB" id="A0A1W2H2X1"/>
<dbReference type="OrthoDB" id="9834368at2"/>
<accession>A0A1W2H2X1</accession>
<evidence type="ECO:0000313" key="1">
    <source>
        <dbReference type="EMBL" id="SMD43297.1"/>
    </source>
</evidence>
<keyword evidence="2" id="KW-1185">Reference proteome</keyword>
<dbReference type="Proteomes" id="UP000192333">
    <property type="component" value="Chromosome I"/>
</dbReference>
<organism evidence="1 2">
    <name type="scientific">Aquiflexum balticum DSM 16537</name>
    <dbReference type="NCBI Taxonomy" id="758820"/>
    <lineage>
        <taxon>Bacteria</taxon>
        <taxon>Pseudomonadati</taxon>
        <taxon>Bacteroidota</taxon>
        <taxon>Cytophagia</taxon>
        <taxon>Cytophagales</taxon>
        <taxon>Cyclobacteriaceae</taxon>
        <taxon>Aquiflexum</taxon>
    </lineage>
</organism>
<protein>
    <submittedName>
        <fullName evidence="1">Uncharacterized protein</fullName>
    </submittedName>
</protein>
<dbReference type="EMBL" id="LT838813">
    <property type="protein sequence ID" value="SMD43297.1"/>
    <property type="molecule type" value="Genomic_DNA"/>
</dbReference>
<name>A0A1W2H2X1_9BACT</name>
<sequence length="186" mass="21134">MKKTVSTQENLGVFSGQISNLANLWTLKVKSIRTAWMLNSLIIPIVALTSLTGCQESDDLVPKNPVNGRMEHQIEFQVMKAKYYSEEVYDGAMATLNLTISLENLIDGENTILWDTVFELREIREFPAPEDALLIRKNISQIADANEVLRLSNTARYFDRNNNTWMAAEGEIVPRDFRLVKVDVVL</sequence>
<dbReference type="RefSeq" id="WP_157370115.1">
    <property type="nucleotide sequence ID" value="NZ_LT838813.1"/>
</dbReference>
<reference evidence="2" key="1">
    <citation type="submission" date="2017-04" db="EMBL/GenBank/DDBJ databases">
        <authorList>
            <person name="Varghese N."/>
            <person name="Submissions S."/>
        </authorList>
    </citation>
    <scope>NUCLEOTIDE SEQUENCE [LARGE SCALE GENOMIC DNA]</scope>
    <source>
        <strain evidence="2">DSM 16537</strain>
    </source>
</reference>
<proteinExistence type="predicted"/>
<gene>
    <name evidence="1" type="ORF">SAMN00777080_1885</name>
</gene>
<evidence type="ECO:0000313" key="2">
    <source>
        <dbReference type="Proteomes" id="UP000192333"/>
    </source>
</evidence>